<name>A0ABV2TUU5_9FLAO</name>
<organism evidence="8 9">
    <name type="scientific">Sediminicola luteus</name>
    <dbReference type="NCBI Taxonomy" id="319238"/>
    <lineage>
        <taxon>Bacteria</taxon>
        <taxon>Pseudomonadati</taxon>
        <taxon>Bacteroidota</taxon>
        <taxon>Flavobacteriia</taxon>
        <taxon>Flavobacteriales</taxon>
        <taxon>Flavobacteriaceae</taxon>
        <taxon>Sediminicola</taxon>
    </lineage>
</organism>
<comment type="subcellular location">
    <subcellularLocation>
        <location evidence="1">Cell membrane</location>
        <topology evidence="1">Multi-pass membrane protein</topology>
    </subcellularLocation>
</comment>
<comment type="caution">
    <text evidence="8">The sequence shown here is derived from an EMBL/GenBank/DDBJ whole genome shotgun (WGS) entry which is preliminary data.</text>
</comment>
<accession>A0ABV2TUU5</accession>
<dbReference type="Pfam" id="PF07681">
    <property type="entry name" value="DoxX"/>
    <property type="match status" value="1"/>
</dbReference>
<evidence type="ECO:0000313" key="9">
    <source>
        <dbReference type="Proteomes" id="UP001549773"/>
    </source>
</evidence>
<protein>
    <submittedName>
        <fullName evidence="8">DoxX family protein</fullName>
    </submittedName>
</protein>
<dbReference type="InterPro" id="IPR051907">
    <property type="entry name" value="DoxX-like_oxidoreductase"/>
</dbReference>
<keyword evidence="3" id="KW-1003">Cell membrane</keyword>
<keyword evidence="4 7" id="KW-0812">Transmembrane</keyword>
<dbReference type="PANTHER" id="PTHR33452:SF1">
    <property type="entry name" value="INNER MEMBRANE PROTEIN YPHA-RELATED"/>
    <property type="match status" value="1"/>
</dbReference>
<evidence type="ECO:0000256" key="3">
    <source>
        <dbReference type="ARBA" id="ARBA00022475"/>
    </source>
</evidence>
<dbReference type="InterPro" id="IPR032808">
    <property type="entry name" value="DoxX"/>
</dbReference>
<gene>
    <name evidence="8" type="ORF">ABXZ32_06585</name>
</gene>
<feature type="transmembrane region" description="Helical" evidence="7">
    <location>
        <begin position="75"/>
        <end position="96"/>
    </location>
</feature>
<keyword evidence="6 7" id="KW-0472">Membrane</keyword>
<evidence type="ECO:0000313" key="8">
    <source>
        <dbReference type="EMBL" id="MET7029052.1"/>
    </source>
</evidence>
<comment type="similarity">
    <text evidence="2">Belongs to the DoxX family.</text>
</comment>
<evidence type="ECO:0000256" key="6">
    <source>
        <dbReference type="ARBA" id="ARBA00023136"/>
    </source>
</evidence>
<feature type="transmembrane region" description="Helical" evidence="7">
    <location>
        <begin position="102"/>
        <end position="122"/>
    </location>
</feature>
<evidence type="ECO:0000256" key="1">
    <source>
        <dbReference type="ARBA" id="ARBA00004651"/>
    </source>
</evidence>
<dbReference type="PANTHER" id="PTHR33452">
    <property type="entry name" value="OXIDOREDUCTASE CATD-RELATED"/>
    <property type="match status" value="1"/>
</dbReference>
<proteinExistence type="inferred from homology"/>
<evidence type="ECO:0000256" key="4">
    <source>
        <dbReference type="ARBA" id="ARBA00022692"/>
    </source>
</evidence>
<dbReference type="RefSeq" id="WP_354617877.1">
    <property type="nucleotide sequence ID" value="NZ_JBEWYP010000003.1"/>
</dbReference>
<reference evidence="8 9" key="1">
    <citation type="submission" date="2024-07" db="EMBL/GenBank/DDBJ databases">
        <title>The genome sequence of type strain Sediminicola luteus GDMCC 1.2596T.</title>
        <authorList>
            <person name="Liu Y."/>
        </authorList>
    </citation>
    <scope>NUCLEOTIDE SEQUENCE [LARGE SCALE GENOMIC DNA]</scope>
    <source>
        <strain evidence="8 9">GDMCC 1.2596</strain>
    </source>
</reference>
<dbReference type="Proteomes" id="UP001549773">
    <property type="component" value="Unassembled WGS sequence"/>
</dbReference>
<evidence type="ECO:0000256" key="5">
    <source>
        <dbReference type="ARBA" id="ARBA00022989"/>
    </source>
</evidence>
<sequence length="125" mass="13625">MKSSLTTDVGLLLLRIVPSTLMITHGYPKFQKLISGDFEFADPIGLGAAPSLFLTVIAEFICPVLMIIGFKTRWAALPPAFVMFVATFIVHISDALGRKELAIMYLGFFVIIMLLGPGKYSADGK</sequence>
<dbReference type="EMBL" id="JBEWYP010000003">
    <property type="protein sequence ID" value="MET7029052.1"/>
    <property type="molecule type" value="Genomic_DNA"/>
</dbReference>
<keyword evidence="5 7" id="KW-1133">Transmembrane helix</keyword>
<feature type="transmembrane region" description="Helical" evidence="7">
    <location>
        <begin position="48"/>
        <end position="68"/>
    </location>
</feature>
<evidence type="ECO:0000256" key="2">
    <source>
        <dbReference type="ARBA" id="ARBA00006679"/>
    </source>
</evidence>
<evidence type="ECO:0000256" key="7">
    <source>
        <dbReference type="SAM" id="Phobius"/>
    </source>
</evidence>
<keyword evidence="9" id="KW-1185">Reference proteome</keyword>